<comment type="caution">
    <text evidence="3">The sequence shown here is derived from an EMBL/GenBank/DDBJ whole genome shotgun (WGS) entry which is preliminary data.</text>
</comment>
<keyword evidence="4" id="KW-1185">Reference proteome</keyword>
<evidence type="ECO:0000313" key="4">
    <source>
        <dbReference type="Proteomes" id="UP001321473"/>
    </source>
</evidence>
<dbReference type="PANTHER" id="PTHR47055:SF3">
    <property type="entry name" value="PHORBOL-ESTER_DAG-TYPE DOMAIN-CONTAINING PROTEIN"/>
    <property type="match status" value="1"/>
</dbReference>
<dbReference type="PANTHER" id="PTHR47055">
    <property type="entry name" value="DDE_TNP_1_7 DOMAIN-CONTAINING PROTEIN"/>
    <property type="match status" value="1"/>
</dbReference>
<feature type="compositionally biased region" description="Acidic residues" evidence="1">
    <location>
        <begin position="37"/>
        <end position="46"/>
    </location>
</feature>
<protein>
    <recommendedName>
        <fullName evidence="2">PiggyBac transposable element-derived protein domain-containing protein</fullName>
    </recommendedName>
</protein>
<evidence type="ECO:0000259" key="2">
    <source>
        <dbReference type="Pfam" id="PF13843"/>
    </source>
</evidence>
<proteinExistence type="predicted"/>
<dbReference type="Pfam" id="PF13843">
    <property type="entry name" value="DDE_Tnp_1_7"/>
    <property type="match status" value="1"/>
</dbReference>
<dbReference type="EMBL" id="JARKHS020034746">
    <property type="protein sequence ID" value="KAK8757847.1"/>
    <property type="molecule type" value="Genomic_DNA"/>
</dbReference>
<gene>
    <name evidence="3" type="ORF">V5799_004519</name>
</gene>
<evidence type="ECO:0000313" key="3">
    <source>
        <dbReference type="EMBL" id="KAK8757847.1"/>
    </source>
</evidence>
<feature type="domain" description="PiggyBac transposable element-derived protein" evidence="2">
    <location>
        <begin position="139"/>
        <end position="475"/>
    </location>
</feature>
<dbReference type="InterPro" id="IPR029526">
    <property type="entry name" value="PGBD"/>
</dbReference>
<dbReference type="Proteomes" id="UP001321473">
    <property type="component" value="Unassembled WGS sequence"/>
</dbReference>
<dbReference type="InterPro" id="IPR052638">
    <property type="entry name" value="PiggyBac_TE-derived"/>
</dbReference>
<feature type="region of interest" description="Disordered" evidence="1">
    <location>
        <begin position="69"/>
        <end position="103"/>
    </location>
</feature>
<dbReference type="AlphaFoldDB" id="A0AAQ4D5V7"/>
<reference evidence="3 4" key="1">
    <citation type="journal article" date="2023" name="Arcadia Sci">
        <title>De novo assembly of a long-read Amblyomma americanum tick genome.</title>
        <authorList>
            <person name="Chou S."/>
            <person name="Poskanzer K.E."/>
            <person name="Rollins M."/>
            <person name="Thuy-Boun P.S."/>
        </authorList>
    </citation>
    <scope>NUCLEOTIDE SEQUENCE [LARGE SCALE GENOMIC DNA]</scope>
    <source>
        <strain evidence="3">F_SG_1</strain>
        <tissue evidence="3">Salivary glands</tissue>
    </source>
</reference>
<sequence>MQRSRGLTLEEIAKILEEEDDDVSAIYIEPPEASTYSDEDSADEDSGGLIDNLSGRELRAGAETVFTDGRRIGGCDSDDDDDDHGGQGDGASNTSSPAGDAGVSAKLPLTSKWKKGDLQKSPAIFPNPNFSSHRDFSDVELFELFFDEAVVKLLVEQTRKYALFLNMPDPEVTTEEMRCFIGVLVLSGYTRLPGKKCYWDSGTDMRNTMVYNAMRRNRFIQIMRFLHCADNTSLTLSDKLTKLRPLMTLLKVRFLKHFQPVRHLSYDESMIEYHGRHGCKQFTHGKPIRFGYKVWCLNAKNGYLVNFEVYQGKQGNPGRSAKYEKDFGKAAAPLLQMVDELPAEAHHLPFFFYFDNLFTSIPLLRHLKGQGYEGTGTVRQNRVPKECPIARPDFVKRQPRGHEEHVLSDDGIIIVRWMDNSVVTIASTIHGVEPVSSADRYSRAQKKRIKVPRPNTFAQYNSFMGGTDQMDANMQLDDQEFVENVVHHDMTLMNGVPNMVQYWHQRKQDVFITIRQLGKPNKFPRSSLGRIDEALVTPIPSASAIRAALSLQKSMLVSDHLKVSSVYSDHLVRVIMQILQQ</sequence>
<name>A0AAQ4D5V7_AMBAM</name>
<evidence type="ECO:0000256" key="1">
    <source>
        <dbReference type="SAM" id="MobiDB-lite"/>
    </source>
</evidence>
<dbReference type="GO" id="GO:0043565">
    <property type="term" value="F:sequence-specific DNA binding"/>
    <property type="evidence" value="ECO:0007669"/>
    <property type="project" value="TreeGrafter"/>
</dbReference>
<feature type="region of interest" description="Disordered" evidence="1">
    <location>
        <begin position="23"/>
        <end position="55"/>
    </location>
</feature>
<accession>A0AAQ4D5V7</accession>
<organism evidence="3 4">
    <name type="scientific">Amblyomma americanum</name>
    <name type="common">Lone star tick</name>
    <dbReference type="NCBI Taxonomy" id="6943"/>
    <lineage>
        <taxon>Eukaryota</taxon>
        <taxon>Metazoa</taxon>
        <taxon>Ecdysozoa</taxon>
        <taxon>Arthropoda</taxon>
        <taxon>Chelicerata</taxon>
        <taxon>Arachnida</taxon>
        <taxon>Acari</taxon>
        <taxon>Parasitiformes</taxon>
        <taxon>Ixodida</taxon>
        <taxon>Ixodoidea</taxon>
        <taxon>Ixodidae</taxon>
        <taxon>Amblyomminae</taxon>
        <taxon>Amblyomma</taxon>
    </lineage>
</organism>